<evidence type="ECO:0000313" key="3">
    <source>
        <dbReference type="Proteomes" id="UP000250043"/>
    </source>
</evidence>
<proteinExistence type="predicted"/>
<dbReference type="EMBL" id="KV722447">
    <property type="protein sequence ID" value="OCH88642.1"/>
    <property type="molecule type" value="Genomic_DNA"/>
</dbReference>
<evidence type="ECO:0000256" key="1">
    <source>
        <dbReference type="SAM" id="MobiDB-lite"/>
    </source>
</evidence>
<reference evidence="2 3" key="1">
    <citation type="submission" date="2016-07" db="EMBL/GenBank/DDBJ databases">
        <title>Draft genome of the white-rot fungus Obba rivulosa 3A-2.</title>
        <authorList>
            <consortium name="DOE Joint Genome Institute"/>
            <person name="Miettinen O."/>
            <person name="Riley R."/>
            <person name="Acob R."/>
            <person name="Barry K."/>
            <person name="Cullen D."/>
            <person name="De Vries R."/>
            <person name="Hainaut M."/>
            <person name="Hatakka A."/>
            <person name="Henrissat B."/>
            <person name="Hilden K."/>
            <person name="Kuo R."/>
            <person name="Labutti K."/>
            <person name="Lipzen A."/>
            <person name="Makela M.R."/>
            <person name="Sandor L."/>
            <person name="Spatafora J.W."/>
            <person name="Grigoriev I.V."/>
            <person name="Hibbett D.S."/>
        </authorList>
    </citation>
    <scope>NUCLEOTIDE SEQUENCE [LARGE SCALE GENOMIC DNA]</scope>
    <source>
        <strain evidence="2 3">3A-2</strain>
    </source>
</reference>
<sequence length="76" mass="8074">MCGALFSLGSTSTSGSPASPGHLNEPCGSSMYDCCIRMRGKLLCCPVGGCSSCRKWLLPFYESFGDSWSLTAVLVR</sequence>
<dbReference type="Proteomes" id="UP000250043">
    <property type="component" value="Unassembled WGS sequence"/>
</dbReference>
<name>A0A8E2AXW4_9APHY</name>
<feature type="region of interest" description="Disordered" evidence="1">
    <location>
        <begin position="1"/>
        <end position="24"/>
    </location>
</feature>
<evidence type="ECO:0000313" key="2">
    <source>
        <dbReference type="EMBL" id="OCH88642.1"/>
    </source>
</evidence>
<keyword evidence="3" id="KW-1185">Reference proteome</keyword>
<feature type="compositionally biased region" description="Low complexity" evidence="1">
    <location>
        <begin position="1"/>
        <end position="21"/>
    </location>
</feature>
<accession>A0A8E2AXW4</accession>
<gene>
    <name evidence="2" type="ORF">OBBRIDRAFT_70653</name>
</gene>
<organism evidence="2 3">
    <name type="scientific">Obba rivulosa</name>
    <dbReference type="NCBI Taxonomy" id="1052685"/>
    <lineage>
        <taxon>Eukaryota</taxon>
        <taxon>Fungi</taxon>
        <taxon>Dikarya</taxon>
        <taxon>Basidiomycota</taxon>
        <taxon>Agaricomycotina</taxon>
        <taxon>Agaricomycetes</taxon>
        <taxon>Polyporales</taxon>
        <taxon>Gelatoporiaceae</taxon>
        <taxon>Obba</taxon>
    </lineage>
</organism>
<protein>
    <submittedName>
        <fullName evidence="2">Uncharacterized protein</fullName>
    </submittedName>
</protein>
<dbReference type="AlphaFoldDB" id="A0A8E2AXW4"/>